<comment type="subcellular location">
    <subcellularLocation>
        <location evidence="3">Cell membrane</location>
        <topology evidence="3">Lipid-anchor</topology>
        <topology evidence="3">GPI-anchor</topology>
    </subcellularLocation>
    <subcellularLocation>
        <location evidence="2">Secreted</location>
        <location evidence="2">Cell wall</location>
    </subcellularLocation>
</comment>
<evidence type="ECO:0000256" key="3">
    <source>
        <dbReference type="ARBA" id="ARBA00004609"/>
    </source>
</evidence>
<protein>
    <recommendedName>
        <fullName evidence="6">Probable glucan endo-1,3-beta-glucosidase eglC</fullName>
        <ecNumber evidence="5">3.2.1.39</ecNumber>
    </recommendedName>
    <alternativeName>
        <fullName evidence="20">Endo-1,3-beta-glucanase eglC</fullName>
    </alternativeName>
    <alternativeName>
        <fullName evidence="21">Laminarinase eglC</fullName>
    </alternativeName>
</protein>
<dbReference type="GO" id="GO:0009277">
    <property type="term" value="C:fungal-type cell wall"/>
    <property type="evidence" value="ECO:0007669"/>
    <property type="project" value="TreeGrafter"/>
</dbReference>
<keyword evidence="8" id="KW-0134">Cell wall</keyword>
<dbReference type="GO" id="GO:0009986">
    <property type="term" value="C:cell surface"/>
    <property type="evidence" value="ECO:0007669"/>
    <property type="project" value="TreeGrafter"/>
</dbReference>
<dbReference type="InterPro" id="IPR017853">
    <property type="entry name" value="GH"/>
</dbReference>
<dbReference type="GO" id="GO:0098552">
    <property type="term" value="C:side of membrane"/>
    <property type="evidence" value="ECO:0007669"/>
    <property type="project" value="UniProtKB-KW"/>
</dbReference>
<evidence type="ECO:0000256" key="21">
    <source>
        <dbReference type="ARBA" id="ARBA00032906"/>
    </source>
</evidence>
<feature type="signal peptide" evidence="23">
    <location>
        <begin position="1"/>
        <end position="19"/>
    </location>
</feature>
<keyword evidence="14" id="KW-0325">Glycoprotein</keyword>
<evidence type="ECO:0000256" key="1">
    <source>
        <dbReference type="ARBA" id="ARBA00000382"/>
    </source>
</evidence>
<reference evidence="24" key="1">
    <citation type="journal article" date="2021" name="IMA Fungus">
        <title>Genomic characterization of three marine fungi, including Emericellopsis atlantica sp. nov. with signatures of a generalist lifestyle and marine biomass degradation.</title>
        <authorList>
            <person name="Hagestad O.C."/>
            <person name="Hou L."/>
            <person name="Andersen J.H."/>
            <person name="Hansen E.H."/>
            <person name="Altermark B."/>
            <person name="Li C."/>
            <person name="Kuhnert E."/>
            <person name="Cox R.J."/>
            <person name="Crous P.W."/>
            <person name="Spatafora J.W."/>
            <person name="Lail K."/>
            <person name="Amirebrahimi M."/>
            <person name="Lipzen A."/>
            <person name="Pangilinan J."/>
            <person name="Andreopoulos W."/>
            <person name="Hayes R.D."/>
            <person name="Ng V."/>
            <person name="Grigoriev I.V."/>
            <person name="Jackson S.A."/>
            <person name="Sutton T.D.S."/>
            <person name="Dobson A.D.W."/>
            <person name="Rama T."/>
        </authorList>
    </citation>
    <scope>NUCLEOTIDE SEQUENCE</scope>
    <source>
        <strain evidence="24">TRa018bII</strain>
    </source>
</reference>
<dbReference type="GO" id="GO:0005886">
    <property type="term" value="C:plasma membrane"/>
    <property type="evidence" value="ECO:0007669"/>
    <property type="project" value="UniProtKB-SubCell"/>
</dbReference>
<keyword evidence="18" id="KW-0624">Polysaccharide degradation</keyword>
<dbReference type="EMBL" id="MU251530">
    <property type="protein sequence ID" value="KAG9232786.1"/>
    <property type="molecule type" value="Genomic_DNA"/>
</dbReference>
<dbReference type="OrthoDB" id="77201at2759"/>
<dbReference type="GO" id="GO:0000272">
    <property type="term" value="P:polysaccharide catabolic process"/>
    <property type="evidence" value="ECO:0007669"/>
    <property type="project" value="UniProtKB-KW"/>
</dbReference>
<dbReference type="SUPFAM" id="SSF51445">
    <property type="entry name" value="(Trans)glycosidases"/>
    <property type="match status" value="1"/>
</dbReference>
<comment type="similarity">
    <text evidence="4 22">Belongs to the glycosyl hydrolase 17 family.</text>
</comment>
<evidence type="ECO:0000256" key="23">
    <source>
        <dbReference type="SAM" id="SignalP"/>
    </source>
</evidence>
<evidence type="ECO:0000313" key="24">
    <source>
        <dbReference type="EMBL" id="KAG9232786.1"/>
    </source>
</evidence>
<name>A0A9P8C592_9HELO</name>
<evidence type="ECO:0000256" key="17">
    <source>
        <dbReference type="ARBA" id="ARBA00023316"/>
    </source>
</evidence>
<dbReference type="InterPro" id="IPR050732">
    <property type="entry name" value="Beta-glucan_modifiers"/>
</dbReference>
<proteinExistence type="inferred from homology"/>
<keyword evidence="13" id="KW-0472">Membrane</keyword>
<evidence type="ECO:0000256" key="22">
    <source>
        <dbReference type="RuleBase" id="RU004335"/>
    </source>
</evidence>
<comment type="catalytic activity">
    <reaction evidence="1">
        <text>Hydrolysis of (1-&gt;3)-beta-D-glucosidic linkages in (1-&gt;3)-beta-D-glucans.</text>
        <dbReference type="EC" id="3.2.1.39"/>
    </reaction>
</comment>
<evidence type="ECO:0000256" key="4">
    <source>
        <dbReference type="ARBA" id="ARBA00008773"/>
    </source>
</evidence>
<gene>
    <name evidence="24" type="ORF">BJ875DRAFT_505774</name>
</gene>
<evidence type="ECO:0000256" key="2">
    <source>
        <dbReference type="ARBA" id="ARBA00004191"/>
    </source>
</evidence>
<evidence type="ECO:0000256" key="10">
    <source>
        <dbReference type="ARBA" id="ARBA00022622"/>
    </source>
</evidence>
<keyword evidence="10" id="KW-0336">GPI-anchor</keyword>
<evidence type="ECO:0000256" key="16">
    <source>
        <dbReference type="ARBA" id="ARBA00023288"/>
    </source>
</evidence>
<evidence type="ECO:0000256" key="7">
    <source>
        <dbReference type="ARBA" id="ARBA00022475"/>
    </source>
</evidence>
<keyword evidence="7" id="KW-1003">Cell membrane</keyword>
<evidence type="ECO:0000256" key="6">
    <source>
        <dbReference type="ARBA" id="ARBA00019762"/>
    </source>
</evidence>
<keyword evidence="16" id="KW-0449">Lipoprotein</keyword>
<dbReference type="Gene3D" id="3.20.20.80">
    <property type="entry name" value="Glycosidases"/>
    <property type="match status" value="1"/>
</dbReference>
<keyword evidence="11 23" id="KW-0732">Signal</keyword>
<evidence type="ECO:0000256" key="15">
    <source>
        <dbReference type="ARBA" id="ARBA00023277"/>
    </source>
</evidence>
<dbReference type="PANTHER" id="PTHR16631:SF13">
    <property type="entry name" value="GLUCAN ENDO-1,3-BETA-GLUCOSIDASE EGLC-RELATED"/>
    <property type="match status" value="1"/>
</dbReference>
<dbReference type="GO" id="GO:0071555">
    <property type="term" value="P:cell wall organization"/>
    <property type="evidence" value="ECO:0007669"/>
    <property type="project" value="UniProtKB-KW"/>
</dbReference>
<evidence type="ECO:0000256" key="18">
    <source>
        <dbReference type="ARBA" id="ARBA00023326"/>
    </source>
</evidence>
<evidence type="ECO:0000313" key="25">
    <source>
        <dbReference type="Proteomes" id="UP000824998"/>
    </source>
</evidence>
<keyword evidence="15" id="KW-0119">Carbohydrate metabolism</keyword>
<evidence type="ECO:0000256" key="12">
    <source>
        <dbReference type="ARBA" id="ARBA00022801"/>
    </source>
</evidence>
<feature type="chain" id="PRO_5040283070" description="Probable glucan endo-1,3-beta-glucosidase eglC" evidence="23">
    <location>
        <begin position="20"/>
        <end position="292"/>
    </location>
</feature>
<sequence>MKTAAFALALTASWTGANAYWKGFNVQATKADGSCRTQADWERDFNTMKALPGGFSSMRVYASSDCNTLANAVPAALNTGGQILASVWTQDENHYNAEKAALLSAVQRYGTRWLVAVGVGSEDLYRKETSAGRLAQQINEVRNLLNSNGGSGIQVGHVDTWTAWVDPANTAVIQACDFVGTNGFPYFQNTQSNPIDQGYNLFWQSVQATRDVVNRVKPGTWVWVTETGWPTGGPTENQAVASTPNLQRYWSEVACSAFKNGHAFWYALIDYSASPSFGVLDNNYNPKINLAC</sequence>
<keyword evidence="17" id="KW-0961">Cell wall biogenesis/degradation</keyword>
<evidence type="ECO:0000256" key="20">
    <source>
        <dbReference type="ARBA" id="ARBA00032134"/>
    </source>
</evidence>
<organism evidence="24 25">
    <name type="scientific">Amylocarpus encephaloides</name>
    <dbReference type="NCBI Taxonomy" id="45428"/>
    <lineage>
        <taxon>Eukaryota</taxon>
        <taxon>Fungi</taxon>
        <taxon>Dikarya</taxon>
        <taxon>Ascomycota</taxon>
        <taxon>Pezizomycotina</taxon>
        <taxon>Leotiomycetes</taxon>
        <taxon>Helotiales</taxon>
        <taxon>Helotiales incertae sedis</taxon>
        <taxon>Amylocarpus</taxon>
    </lineage>
</organism>
<dbReference type="Proteomes" id="UP000824998">
    <property type="component" value="Unassembled WGS sequence"/>
</dbReference>
<evidence type="ECO:0000256" key="9">
    <source>
        <dbReference type="ARBA" id="ARBA00022525"/>
    </source>
</evidence>
<dbReference type="EC" id="3.2.1.39" evidence="5"/>
<evidence type="ECO:0000256" key="5">
    <source>
        <dbReference type="ARBA" id="ARBA00012780"/>
    </source>
</evidence>
<keyword evidence="12" id="KW-0378">Hydrolase</keyword>
<dbReference type="Pfam" id="PF00332">
    <property type="entry name" value="Glyco_hydro_17"/>
    <property type="match status" value="1"/>
</dbReference>
<evidence type="ECO:0000256" key="14">
    <source>
        <dbReference type="ARBA" id="ARBA00023180"/>
    </source>
</evidence>
<keyword evidence="9" id="KW-0964">Secreted</keyword>
<keyword evidence="25" id="KW-1185">Reference proteome</keyword>
<dbReference type="AlphaFoldDB" id="A0A9P8C592"/>
<comment type="function">
    <text evidence="19">Glucanases play a role in cell expansion during growth, in cell-cell fusion during mating, and in spore release during sporulation. This enzyme may be involved in beta-glucan degradation and also function biosynthetically as a transglycosylase.</text>
</comment>
<dbReference type="PANTHER" id="PTHR16631">
    <property type="entry name" value="GLUCAN 1,3-BETA-GLUCOSIDASE"/>
    <property type="match status" value="1"/>
</dbReference>
<evidence type="ECO:0000256" key="11">
    <source>
        <dbReference type="ARBA" id="ARBA00022729"/>
    </source>
</evidence>
<dbReference type="GO" id="GO:0042973">
    <property type="term" value="F:glucan endo-1,3-beta-D-glucosidase activity"/>
    <property type="evidence" value="ECO:0007669"/>
    <property type="project" value="UniProtKB-EC"/>
</dbReference>
<comment type="caution">
    <text evidence="24">The sequence shown here is derived from an EMBL/GenBank/DDBJ whole genome shotgun (WGS) entry which is preliminary data.</text>
</comment>
<evidence type="ECO:0000256" key="19">
    <source>
        <dbReference type="ARBA" id="ARBA00025152"/>
    </source>
</evidence>
<evidence type="ECO:0000256" key="13">
    <source>
        <dbReference type="ARBA" id="ARBA00023136"/>
    </source>
</evidence>
<evidence type="ECO:0000256" key="8">
    <source>
        <dbReference type="ARBA" id="ARBA00022512"/>
    </source>
</evidence>
<accession>A0A9P8C592</accession>
<dbReference type="InterPro" id="IPR000490">
    <property type="entry name" value="Glyco_hydro_17"/>
</dbReference>
<dbReference type="GO" id="GO:0005576">
    <property type="term" value="C:extracellular region"/>
    <property type="evidence" value="ECO:0007669"/>
    <property type="project" value="TreeGrafter"/>
</dbReference>